<protein>
    <submittedName>
        <fullName evidence="9">Sec-independent translocase</fullName>
    </submittedName>
</protein>
<dbReference type="OrthoDB" id="282899at2"/>
<dbReference type="KEGG" id="ahel:Q31a_24710"/>
<evidence type="ECO:0000256" key="4">
    <source>
        <dbReference type="ARBA" id="ARBA00022927"/>
    </source>
</evidence>
<keyword evidence="10" id="KW-1185">Reference proteome</keyword>
<comment type="subcellular location">
    <subcellularLocation>
        <location evidence="1">Membrane</location>
        <topology evidence="1">Single-pass membrane protein</topology>
    </subcellularLocation>
</comment>
<evidence type="ECO:0000256" key="7">
    <source>
        <dbReference type="ARBA" id="ARBA00023136"/>
    </source>
</evidence>
<sequence length="89" mass="10033">MFNGLGTTEMVLFGIIALMLFGSRLPEVARSFGGTYRELRKKVDDFQREFRDWDRAEPTINRLPAPKDSGEVDSGEPQSPKFVPPADDD</sequence>
<accession>A0A518G6D9</accession>
<gene>
    <name evidence="9" type="ORF">Q31a_24710</name>
</gene>
<dbReference type="GO" id="GO:0015031">
    <property type="term" value="P:protein transport"/>
    <property type="evidence" value="ECO:0007669"/>
    <property type="project" value="UniProtKB-KW"/>
</dbReference>
<evidence type="ECO:0000256" key="2">
    <source>
        <dbReference type="ARBA" id="ARBA00022448"/>
    </source>
</evidence>
<keyword evidence="2" id="KW-0813">Transport</keyword>
<dbReference type="InterPro" id="IPR003369">
    <property type="entry name" value="TatA/B/E"/>
</dbReference>
<dbReference type="Proteomes" id="UP000318017">
    <property type="component" value="Chromosome"/>
</dbReference>
<dbReference type="EMBL" id="CP036298">
    <property type="protein sequence ID" value="QDV24158.1"/>
    <property type="molecule type" value="Genomic_DNA"/>
</dbReference>
<evidence type="ECO:0000256" key="1">
    <source>
        <dbReference type="ARBA" id="ARBA00004167"/>
    </source>
</evidence>
<evidence type="ECO:0000256" key="8">
    <source>
        <dbReference type="SAM" id="MobiDB-lite"/>
    </source>
</evidence>
<dbReference type="GO" id="GO:0016020">
    <property type="term" value="C:membrane"/>
    <property type="evidence" value="ECO:0007669"/>
    <property type="project" value="UniProtKB-ARBA"/>
</dbReference>
<evidence type="ECO:0000313" key="9">
    <source>
        <dbReference type="EMBL" id="QDV24158.1"/>
    </source>
</evidence>
<keyword evidence="6" id="KW-0811">Translocation</keyword>
<dbReference type="Gene3D" id="1.20.5.3310">
    <property type="match status" value="1"/>
</dbReference>
<dbReference type="Pfam" id="PF02416">
    <property type="entry name" value="TatA_B_E"/>
    <property type="match status" value="1"/>
</dbReference>
<keyword evidence="5" id="KW-1133">Transmembrane helix</keyword>
<evidence type="ECO:0000256" key="3">
    <source>
        <dbReference type="ARBA" id="ARBA00022692"/>
    </source>
</evidence>
<evidence type="ECO:0000256" key="6">
    <source>
        <dbReference type="ARBA" id="ARBA00023010"/>
    </source>
</evidence>
<proteinExistence type="predicted"/>
<keyword evidence="4" id="KW-0653">Protein transport</keyword>
<keyword evidence="3" id="KW-0812">Transmembrane</keyword>
<keyword evidence="7" id="KW-0472">Membrane</keyword>
<evidence type="ECO:0000313" key="10">
    <source>
        <dbReference type="Proteomes" id="UP000318017"/>
    </source>
</evidence>
<reference evidence="9 10" key="1">
    <citation type="submission" date="2019-02" db="EMBL/GenBank/DDBJ databases">
        <title>Deep-cultivation of Planctomycetes and their phenomic and genomic characterization uncovers novel biology.</title>
        <authorList>
            <person name="Wiegand S."/>
            <person name="Jogler M."/>
            <person name="Boedeker C."/>
            <person name="Pinto D."/>
            <person name="Vollmers J."/>
            <person name="Rivas-Marin E."/>
            <person name="Kohn T."/>
            <person name="Peeters S.H."/>
            <person name="Heuer A."/>
            <person name="Rast P."/>
            <person name="Oberbeckmann S."/>
            <person name="Bunk B."/>
            <person name="Jeske O."/>
            <person name="Meyerdierks A."/>
            <person name="Storesund J.E."/>
            <person name="Kallscheuer N."/>
            <person name="Luecker S."/>
            <person name="Lage O.M."/>
            <person name="Pohl T."/>
            <person name="Merkel B.J."/>
            <person name="Hornburger P."/>
            <person name="Mueller R.-W."/>
            <person name="Bruemmer F."/>
            <person name="Labrenz M."/>
            <person name="Spormann A.M."/>
            <person name="Op den Camp H."/>
            <person name="Overmann J."/>
            <person name="Amann R."/>
            <person name="Jetten M.S.M."/>
            <person name="Mascher T."/>
            <person name="Medema M.H."/>
            <person name="Devos D.P."/>
            <person name="Kaster A.-K."/>
            <person name="Ovreas L."/>
            <person name="Rohde M."/>
            <person name="Galperin M.Y."/>
            <person name="Jogler C."/>
        </authorList>
    </citation>
    <scope>NUCLEOTIDE SEQUENCE [LARGE SCALE GENOMIC DNA]</scope>
    <source>
        <strain evidence="9 10">Q31a</strain>
    </source>
</reference>
<feature type="region of interest" description="Disordered" evidence="8">
    <location>
        <begin position="57"/>
        <end position="89"/>
    </location>
</feature>
<organism evidence="9 10">
    <name type="scientific">Aureliella helgolandensis</name>
    <dbReference type="NCBI Taxonomy" id="2527968"/>
    <lineage>
        <taxon>Bacteria</taxon>
        <taxon>Pseudomonadati</taxon>
        <taxon>Planctomycetota</taxon>
        <taxon>Planctomycetia</taxon>
        <taxon>Pirellulales</taxon>
        <taxon>Pirellulaceae</taxon>
        <taxon>Aureliella</taxon>
    </lineage>
</organism>
<dbReference type="AlphaFoldDB" id="A0A518G6D9"/>
<evidence type="ECO:0000256" key="5">
    <source>
        <dbReference type="ARBA" id="ARBA00022989"/>
    </source>
</evidence>
<name>A0A518G6D9_9BACT</name>
<dbReference type="RefSeq" id="WP_145077620.1">
    <property type="nucleotide sequence ID" value="NZ_CP036298.1"/>
</dbReference>